<accession>A0A168J4G4</accession>
<dbReference type="EMBL" id="AMYB01000006">
    <property type="protein sequence ID" value="OAD00734.1"/>
    <property type="molecule type" value="Genomic_DNA"/>
</dbReference>
<proteinExistence type="predicted"/>
<reference evidence="2 3" key="1">
    <citation type="submission" date="2015-06" db="EMBL/GenBank/DDBJ databases">
        <title>Expansion of signal transduction pathways in fungi by whole-genome duplication.</title>
        <authorList>
            <consortium name="DOE Joint Genome Institute"/>
            <person name="Corrochano L.M."/>
            <person name="Kuo A."/>
            <person name="Marcet-Houben M."/>
            <person name="Polaino S."/>
            <person name="Salamov A."/>
            <person name="Villalobos J.M."/>
            <person name="Alvarez M.I."/>
            <person name="Avalos J."/>
            <person name="Benito E.P."/>
            <person name="Benoit I."/>
            <person name="Burger G."/>
            <person name="Camino L.P."/>
            <person name="Canovas D."/>
            <person name="Cerda-Olmedo E."/>
            <person name="Cheng J.-F."/>
            <person name="Dominguez A."/>
            <person name="Elias M."/>
            <person name="Eslava A.P."/>
            <person name="Glaser F."/>
            <person name="Grimwood J."/>
            <person name="Gutierrez G."/>
            <person name="Heitman J."/>
            <person name="Henrissat B."/>
            <person name="Iturriaga E.A."/>
            <person name="Lang B.F."/>
            <person name="Lavin J.L."/>
            <person name="Lee S."/>
            <person name="Li W."/>
            <person name="Lindquist E."/>
            <person name="Lopez-Garcia S."/>
            <person name="Luque E.M."/>
            <person name="Marcos A.T."/>
            <person name="Martin J."/>
            <person name="Mccluskey K."/>
            <person name="Medina H.R."/>
            <person name="Miralles-Duran A."/>
            <person name="Miyazaki A."/>
            <person name="Munoz-Torres E."/>
            <person name="Oguiza J.A."/>
            <person name="Ohm R."/>
            <person name="Olmedo M."/>
            <person name="Orejas M."/>
            <person name="Ortiz-Castellanos L."/>
            <person name="Pisabarro A.G."/>
            <person name="Rodriguez-Romero J."/>
            <person name="Ruiz-Herrera J."/>
            <person name="Ruiz-Vazquez R."/>
            <person name="Sanz C."/>
            <person name="Schackwitz W."/>
            <person name="Schmutz J."/>
            <person name="Shahriari M."/>
            <person name="Shelest E."/>
            <person name="Silva-Franco F."/>
            <person name="Soanes D."/>
            <person name="Syed K."/>
            <person name="Tagua V.G."/>
            <person name="Talbot N.J."/>
            <person name="Thon M."/>
            <person name="De Vries R.P."/>
            <person name="Wiebenga A."/>
            <person name="Yadav J.S."/>
            <person name="Braun E.L."/>
            <person name="Baker S."/>
            <person name="Garre V."/>
            <person name="Horwitz B."/>
            <person name="Torres-Martinez S."/>
            <person name="Idnurm A."/>
            <person name="Herrera-Estrella A."/>
            <person name="Gabaldon T."/>
            <person name="Grigoriev I.V."/>
        </authorList>
    </citation>
    <scope>NUCLEOTIDE SEQUENCE [LARGE SCALE GENOMIC DNA]</scope>
    <source>
        <strain evidence="2 3">CBS 277.49</strain>
    </source>
</reference>
<evidence type="ECO:0000256" key="1">
    <source>
        <dbReference type="SAM" id="MobiDB-lite"/>
    </source>
</evidence>
<sequence length="113" mass="12142">MNSAITSASNLTSTTTSHVEATSSTSSNANSRRNSFSSFVKNLLLLVSSTPSSSTANEQDSNEQETACSEHSEFQNLYFSFPAFIEEPADESASSCGQSHHQSFIAESSRIMC</sequence>
<organism evidence="2 3">
    <name type="scientific">Mucor lusitanicus CBS 277.49</name>
    <dbReference type="NCBI Taxonomy" id="747725"/>
    <lineage>
        <taxon>Eukaryota</taxon>
        <taxon>Fungi</taxon>
        <taxon>Fungi incertae sedis</taxon>
        <taxon>Mucoromycota</taxon>
        <taxon>Mucoromycotina</taxon>
        <taxon>Mucoromycetes</taxon>
        <taxon>Mucorales</taxon>
        <taxon>Mucorineae</taxon>
        <taxon>Mucoraceae</taxon>
        <taxon>Mucor</taxon>
    </lineage>
</organism>
<comment type="caution">
    <text evidence="2">The sequence shown here is derived from an EMBL/GenBank/DDBJ whole genome shotgun (WGS) entry which is preliminary data.</text>
</comment>
<dbReference type="AlphaFoldDB" id="A0A168J4G4"/>
<dbReference type="OrthoDB" id="2280028at2759"/>
<protein>
    <submittedName>
        <fullName evidence="2">Uncharacterized protein</fullName>
    </submittedName>
</protein>
<keyword evidence="3" id="KW-1185">Reference proteome</keyword>
<dbReference type="VEuPathDB" id="FungiDB:MUCCIDRAFT_156629"/>
<dbReference type="Proteomes" id="UP000077051">
    <property type="component" value="Unassembled WGS sequence"/>
</dbReference>
<name>A0A168J4G4_MUCCL</name>
<evidence type="ECO:0000313" key="2">
    <source>
        <dbReference type="EMBL" id="OAD00734.1"/>
    </source>
</evidence>
<evidence type="ECO:0000313" key="3">
    <source>
        <dbReference type="Proteomes" id="UP000077051"/>
    </source>
</evidence>
<feature type="region of interest" description="Disordered" evidence="1">
    <location>
        <begin position="1"/>
        <end position="33"/>
    </location>
</feature>
<gene>
    <name evidence="2" type="ORF">MUCCIDRAFT_156629</name>
</gene>